<evidence type="ECO:0000313" key="3">
    <source>
        <dbReference type="EMBL" id="MBZ4039380.1"/>
    </source>
</evidence>
<evidence type="ECO:0000313" key="4">
    <source>
        <dbReference type="Proteomes" id="UP001430954"/>
    </source>
</evidence>
<keyword evidence="2" id="KW-0732">Signal</keyword>
<evidence type="ECO:0000256" key="2">
    <source>
        <dbReference type="SAM" id="SignalP"/>
    </source>
</evidence>
<sequence length="123" mass="12475">MRTPMMAISTLALALALSACRDHSDLTPASDATPAATEPTTDATPPAEDALTMATYTCDGDHRVSVDGDTAQVMLADGRTVELSRSSGASTATFAGEAIEFTGDAEGGTLVRDEGGSFTCQAG</sequence>
<organism evidence="3 4">
    <name type="scientific">Novilysobacter selenitireducens</name>
    <dbReference type="NCBI Taxonomy" id="2872639"/>
    <lineage>
        <taxon>Bacteria</taxon>
        <taxon>Pseudomonadati</taxon>
        <taxon>Pseudomonadota</taxon>
        <taxon>Gammaproteobacteria</taxon>
        <taxon>Lysobacterales</taxon>
        <taxon>Lysobacteraceae</taxon>
        <taxon>Novilysobacter</taxon>
    </lineage>
</organism>
<name>A0ABS7T676_9GAMM</name>
<gene>
    <name evidence="3" type="ORF">K6753_07520</name>
</gene>
<dbReference type="PROSITE" id="PS51257">
    <property type="entry name" value="PROKAR_LIPOPROTEIN"/>
    <property type="match status" value="1"/>
</dbReference>
<feature type="chain" id="PRO_5047213340" description="C-type lysozyme inhibitor domain-containing protein" evidence="2">
    <location>
        <begin position="25"/>
        <end position="123"/>
    </location>
</feature>
<reference evidence="3 4" key="1">
    <citation type="submission" date="2021-09" db="EMBL/GenBank/DDBJ databases">
        <title>Lysobacter sp. 13A isolated from the river sediment.</title>
        <authorList>
            <person name="Liu H."/>
            <person name="Li S."/>
            <person name="Mao S."/>
        </authorList>
    </citation>
    <scope>NUCLEOTIDE SEQUENCE [LARGE SCALE GENOMIC DNA]</scope>
    <source>
        <strain evidence="3 4">13A</strain>
    </source>
</reference>
<protein>
    <recommendedName>
        <fullName evidence="5">C-type lysozyme inhibitor domain-containing protein</fullName>
    </recommendedName>
</protein>
<feature type="signal peptide" evidence="2">
    <location>
        <begin position="1"/>
        <end position="24"/>
    </location>
</feature>
<feature type="region of interest" description="Disordered" evidence="1">
    <location>
        <begin position="24"/>
        <end position="49"/>
    </location>
</feature>
<dbReference type="EMBL" id="JAINZW010000003">
    <property type="protein sequence ID" value="MBZ4039380.1"/>
    <property type="molecule type" value="Genomic_DNA"/>
</dbReference>
<dbReference type="RefSeq" id="WP_223675841.1">
    <property type="nucleotide sequence ID" value="NZ_JAINZW010000003.1"/>
</dbReference>
<proteinExistence type="predicted"/>
<dbReference type="Proteomes" id="UP001430954">
    <property type="component" value="Unassembled WGS sequence"/>
</dbReference>
<feature type="compositionally biased region" description="Low complexity" evidence="1">
    <location>
        <begin position="26"/>
        <end position="49"/>
    </location>
</feature>
<evidence type="ECO:0000256" key="1">
    <source>
        <dbReference type="SAM" id="MobiDB-lite"/>
    </source>
</evidence>
<dbReference type="InterPro" id="IPR036328">
    <property type="entry name" value="MliC_sf"/>
</dbReference>
<evidence type="ECO:0008006" key="5">
    <source>
        <dbReference type="Google" id="ProtNLM"/>
    </source>
</evidence>
<accession>A0ABS7T676</accession>
<comment type="caution">
    <text evidence="3">The sequence shown here is derived from an EMBL/GenBank/DDBJ whole genome shotgun (WGS) entry which is preliminary data.</text>
</comment>
<keyword evidence="4" id="KW-1185">Reference proteome</keyword>
<dbReference type="Gene3D" id="2.40.128.200">
    <property type="match status" value="1"/>
</dbReference>